<protein>
    <submittedName>
        <fullName evidence="2">Type 1 glutamine amidotransferase</fullName>
    </submittedName>
</protein>
<reference evidence="2 3" key="1">
    <citation type="submission" date="2018-10" db="EMBL/GenBank/DDBJ databases">
        <title>Phylogenomics of Brevibacillus.</title>
        <authorList>
            <person name="Dunlap C."/>
        </authorList>
    </citation>
    <scope>NUCLEOTIDE SEQUENCE [LARGE SCALE GENOMIC DNA]</scope>
    <source>
        <strain evidence="2 3">JCM 15716</strain>
    </source>
</reference>
<dbReference type="SUPFAM" id="SSF52317">
    <property type="entry name" value="Class I glutamine amidotransferase-like"/>
    <property type="match status" value="1"/>
</dbReference>
<dbReference type="InterPro" id="IPR017926">
    <property type="entry name" value="GATASE"/>
</dbReference>
<dbReference type="InterPro" id="IPR044992">
    <property type="entry name" value="ChyE-like"/>
</dbReference>
<accession>A0A3M8DQC7</accession>
<keyword evidence="2" id="KW-0315">Glutamine amidotransferase</keyword>
<dbReference type="GO" id="GO:0005829">
    <property type="term" value="C:cytosol"/>
    <property type="evidence" value="ECO:0007669"/>
    <property type="project" value="TreeGrafter"/>
</dbReference>
<evidence type="ECO:0000313" key="2">
    <source>
        <dbReference type="EMBL" id="RNB89641.1"/>
    </source>
</evidence>
<dbReference type="RefSeq" id="WP_122917896.1">
    <property type="nucleotide sequence ID" value="NZ_RHHQ01000008.1"/>
</dbReference>
<dbReference type="CDD" id="cd01741">
    <property type="entry name" value="GATase1_1"/>
    <property type="match status" value="1"/>
</dbReference>
<dbReference type="OrthoDB" id="9807137at2"/>
<evidence type="ECO:0000259" key="1">
    <source>
        <dbReference type="Pfam" id="PF00117"/>
    </source>
</evidence>
<evidence type="ECO:0000313" key="3">
    <source>
        <dbReference type="Proteomes" id="UP000271031"/>
    </source>
</evidence>
<dbReference type="PANTHER" id="PTHR42695:SF5">
    <property type="entry name" value="GLUTAMINE AMIDOTRANSFERASE YLR126C-RELATED"/>
    <property type="match status" value="1"/>
</dbReference>
<name>A0A3M8DQC7_9BACL</name>
<sequence>MRIHCLQNDPLVDPGFIADWASEKNYPLSVTRVYANDPFPTNESFDLLIILGGSMGAYEEDLHPWLAKEKAFIRETIAQNAFVLGICLGIQLMAEALGGRAYRHAHKEIGWWSVQLAEKARYEPLLQDLPEAFPIFQWHGDTFDLPPGAVPLATSSACANQAFRYGERALGIQFHPESTGSGISLWVKKFAADLKPGGYIQSAADMMAQTAKLEQGKSVMYTLLDNFERSFQEQHAVKQ</sequence>
<dbReference type="Proteomes" id="UP000271031">
    <property type="component" value="Unassembled WGS sequence"/>
</dbReference>
<dbReference type="GO" id="GO:0016740">
    <property type="term" value="F:transferase activity"/>
    <property type="evidence" value="ECO:0007669"/>
    <property type="project" value="UniProtKB-KW"/>
</dbReference>
<keyword evidence="3" id="KW-1185">Reference proteome</keyword>
<dbReference type="FunFam" id="3.40.50.880:FF:000033">
    <property type="entry name" value="Glutamine amidotransferase class-I"/>
    <property type="match status" value="1"/>
</dbReference>
<organism evidence="2 3">
    <name type="scientific">Brevibacillus fluminis</name>
    <dbReference type="NCBI Taxonomy" id="511487"/>
    <lineage>
        <taxon>Bacteria</taxon>
        <taxon>Bacillati</taxon>
        <taxon>Bacillota</taxon>
        <taxon>Bacilli</taxon>
        <taxon>Bacillales</taxon>
        <taxon>Paenibacillaceae</taxon>
        <taxon>Brevibacillus</taxon>
    </lineage>
</organism>
<gene>
    <name evidence="2" type="ORF">EDM56_10705</name>
</gene>
<dbReference type="PANTHER" id="PTHR42695">
    <property type="entry name" value="GLUTAMINE AMIDOTRANSFERASE YLR126C-RELATED"/>
    <property type="match status" value="1"/>
</dbReference>
<comment type="caution">
    <text evidence="2">The sequence shown here is derived from an EMBL/GenBank/DDBJ whole genome shotgun (WGS) entry which is preliminary data.</text>
</comment>
<dbReference type="InterPro" id="IPR029062">
    <property type="entry name" value="Class_I_gatase-like"/>
</dbReference>
<proteinExistence type="predicted"/>
<feature type="domain" description="Glutamine amidotransferase" evidence="1">
    <location>
        <begin position="29"/>
        <end position="181"/>
    </location>
</feature>
<keyword evidence="2" id="KW-0808">Transferase</keyword>
<dbReference type="PROSITE" id="PS51273">
    <property type="entry name" value="GATASE_TYPE_1"/>
    <property type="match status" value="1"/>
</dbReference>
<dbReference type="Gene3D" id="3.40.50.880">
    <property type="match status" value="1"/>
</dbReference>
<dbReference type="AlphaFoldDB" id="A0A3M8DQC7"/>
<dbReference type="Pfam" id="PF00117">
    <property type="entry name" value="GATase"/>
    <property type="match status" value="1"/>
</dbReference>
<dbReference type="EMBL" id="RHHQ01000008">
    <property type="protein sequence ID" value="RNB89641.1"/>
    <property type="molecule type" value="Genomic_DNA"/>
</dbReference>